<dbReference type="Pfam" id="PF04237">
    <property type="entry name" value="YjbR"/>
    <property type="match status" value="1"/>
</dbReference>
<dbReference type="EMBL" id="UINC01001467">
    <property type="protein sequence ID" value="SUZ81410.1"/>
    <property type="molecule type" value="Genomic_DNA"/>
</dbReference>
<dbReference type="Gene3D" id="3.90.1150.30">
    <property type="match status" value="1"/>
</dbReference>
<gene>
    <name evidence="1" type="ORF">METZ01_LOCUS34264</name>
</gene>
<protein>
    <recommendedName>
        <fullName evidence="2">Phosphoribosylglycinamide formyltransferase</fullName>
    </recommendedName>
</protein>
<dbReference type="SUPFAM" id="SSF142906">
    <property type="entry name" value="YjbR-like"/>
    <property type="match status" value="1"/>
</dbReference>
<dbReference type="InterPro" id="IPR058532">
    <property type="entry name" value="YjbR/MT2646/Rv2570-like"/>
</dbReference>
<accession>A0A381QQQ4</accession>
<dbReference type="AlphaFoldDB" id="A0A381QQQ4"/>
<name>A0A381QQQ4_9ZZZZ</name>
<organism evidence="1">
    <name type="scientific">marine metagenome</name>
    <dbReference type="NCBI Taxonomy" id="408172"/>
    <lineage>
        <taxon>unclassified sequences</taxon>
        <taxon>metagenomes</taxon>
        <taxon>ecological metagenomes</taxon>
    </lineage>
</organism>
<evidence type="ECO:0008006" key="2">
    <source>
        <dbReference type="Google" id="ProtNLM"/>
    </source>
</evidence>
<dbReference type="InterPro" id="IPR038056">
    <property type="entry name" value="YjbR-like_sf"/>
</dbReference>
<sequence length="127" mass="14494">MDHPPRAPFDAQLLDRLREVCLALPGVEERLNHGAPTFGVVKRPAFCNLHEHPVDGRPTIWFKAAPGVQAELVEQEPDRFFVPPYVGPRGWVGLRLDVDLDWDEVAVVVEESWRLTAPKRLIVDRRQ</sequence>
<reference evidence="1" key="1">
    <citation type="submission" date="2018-05" db="EMBL/GenBank/DDBJ databases">
        <authorList>
            <person name="Lanie J.A."/>
            <person name="Ng W.-L."/>
            <person name="Kazmierczak K.M."/>
            <person name="Andrzejewski T.M."/>
            <person name="Davidsen T.M."/>
            <person name="Wayne K.J."/>
            <person name="Tettelin H."/>
            <person name="Glass J.I."/>
            <person name="Rusch D."/>
            <person name="Podicherti R."/>
            <person name="Tsui H.-C.T."/>
            <person name="Winkler M.E."/>
        </authorList>
    </citation>
    <scope>NUCLEOTIDE SEQUENCE</scope>
</reference>
<evidence type="ECO:0000313" key="1">
    <source>
        <dbReference type="EMBL" id="SUZ81410.1"/>
    </source>
</evidence>
<proteinExistence type="predicted"/>